<comment type="catalytic activity">
    <reaction evidence="1">
        <text>Thiol-dependent hydrolysis of ester, thioester, amide, peptide and isopeptide bonds formed by the C-terminal Gly of ubiquitin (a 76-residue protein attached to proteins as an intracellular targeting signal).</text>
        <dbReference type="EC" id="3.4.19.12"/>
    </reaction>
</comment>
<feature type="compositionally biased region" description="Low complexity" evidence="7">
    <location>
        <begin position="86"/>
        <end position="97"/>
    </location>
</feature>
<dbReference type="EC" id="3.4.19.12" evidence="2"/>
<dbReference type="PANTHER" id="PTHR43982">
    <property type="entry name" value="UBIQUITIN CARBOXYL-TERMINAL HYDROLASE"/>
    <property type="match status" value="1"/>
</dbReference>
<keyword evidence="6" id="KW-0788">Thiol protease</keyword>
<proteinExistence type="predicted"/>
<dbReference type="SUPFAM" id="SSF54001">
    <property type="entry name" value="Cysteine proteinases"/>
    <property type="match status" value="1"/>
</dbReference>
<dbReference type="InterPro" id="IPR001394">
    <property type="entry name" value="Peptidase_C19_UCH"/>
</dbReference>
<keyword evidence="3" id="KW-0645">Protease</keyword>
<protein>
    <recommendedName>
        <fullName evidence="2">ubiquitinyl hydrolase 1</fullName>
        <ecNumber evidence="2">3.4.19.12</ecNumber>
    </recommendedName>
</protein>
<dbReference type="EMBL" id="KN880436">
    <property type="protein sequence ID" value="KIY73387.1"/>
    <property type="molecule type" value="Genomic_DNA"/>
</dbReference>
<evidence type="ECO:0000256" key="6">
    <source>
        <dbReference type="ARBA" id="ARBA00022807"/>
    </source>
</evidence>
<evidence type="ECO:0000256" key="3">
    <source>
        <dbReference type="ARBA" id="ARBA00022670"/>
    </source>
</evidence>
<dbReference type="InterPro" id="IPR018200">
    <property type="entry name" value="USP_CS"/>
</dbReference>
<feature type="region of interest" description="Disordered" evidence="7">
    <location>
        <begin position="1"/>
        <end position="112"/>
    </location>
</feature>
<evidence type="ECO:0000256" key="4">
    <source>
        <dbReference type="ARBA" id="ARBA00022786"/>
    </source>
</evidence>
<dbReference type="GO" id="GO:0061136">
    <property type="term" value="P:regulation of proteasomal protein catabolic process"/>
    <property type="evidence" value="ECO:0007669"/>
    <property type="project" value="TreeGrafter"/>
</dbReference>
<feature type="compositionally biased region" description="Basic and acidic residues" evidence="7">
    <location>
        <begin position="1"/>
        <end position="10"/>
    </location>
</feature>
<evidence type="ECO:0000313" key="9">
    <source>
        <dbReference type="EMBL" id="KIY73387.1"/>
    </source>
</evidence>
<sequence length="1378" mass="152654">MTMDRKDSRKSQRTAGHPYSPPPSPPVQRPNTPVPTSSGINTGIPPSQFYGKRPPKTTADSPPKADHSRSNSILKASPPPLPSRPSGTGSSHTTFGTIDTKEQPPVYSDETFRGPELVSETNIEDEIPPLCPAEPTEWSWPSNNASIGDWGNVAESSWSTNTQGNWASSTWMPETLKANVPIERSANEEAEWWKDHGRPGPGYLPSMVEAELHDADHTLFSVIAQQPKVPSSTPAGSSTAQPSTAASTPAAASSSSPPSSQETHPSPPHVPPSDEEIRKAVPHPNVYYCPKDNNWTLIQCLSSAVLPKLTAAAEKQYRLPAQHHRARLDCLKSGKDNKTHHFHKYPQAVDSARIQPPYRDIHQAAAVREKHRRTAIIDADIDVEKMQIEEVNNAAEEAGFLLDLYVCCTCACYCIVSPPIDGIVKGSVWAGFVADRRENPQVGRSKEVSLYKSVAALAGILLALLWNGQRRNLKKSGKFLTLFGTSSHVTSLFESWGYITEIKEGEQQLAPPAVDLSPNGRIGRAKALRAWIEINAWLQDYKRINASLLEDTSTETLPVSLTAARSMYQEALGSDPEHMPRDNAPGTLDAYELCSPAVWVSLGLTPTTATPEFLEFAYYAQCRCDPKNTVQYFSDVSDVVMALSSAGLCTSTLEEFIITEQSRGRFTLTEIVSAAKDLGFPDLYGEYDTSHDDAFIENAWKHAVQEAWKNNDSAAERKARTALRMIALHRGTPYLLDVLDKANSMMTPEQAYQALEVASEVDDATLIMVYQMRLDEQPMQLTKWASALTAIAEVRNSERLKTLANKGYDPGEISAATRPEWPRGLNQLGNTCYLNSLLQYFYTIKDLRDAVLGGVKAIDDNDSEKLSDDDLKRHRVGGRLVTRREILRSKKFLGQLGGLFYNLEYETSTAVTPTLDLAKLALITSKDEEEDEVDQGGSDASNDTEATLVDDGPIRLPHVSTEVAAPPKSPSPPRSPGSVLGKRARDLARESSAMDVDTPPATASGSGTKQDEDVEMADGSQPQATMKPPPLPARKKSLGLSDSGMMFGKQHDVAECMDNCMFQIETALLKFGGKENETLSESDKTSVVKRLFYGKMRQNVLAKDENLEKEDLFSHLPVNVSQEGYDLYDGLSQYFYDVVDYKDQKVPMQLSIVSLPPLLHVQLQRVQFDRERLQSWKSQAYVKFSDTLYMDRFMEDAPAEKKSQTRILEDELYSCRERLSTIQNGKNGSFDNAIANTSAFFRDSESSKVFVGIDEEFLTVSNAEAASIKAQVVELQQRISSLKQQLEQVWQDEQKVVYELTSVFIHRGATPTFGHYFFYSRHLPDKPDEWFKYNDAEVSPISKEDVFADTTGQTANPYLLVYVRKGSNVVDAVKRTVG</sequence>
<dbReference type="PANTHER" id="PTHR43982:SF6">
    <property type="entry name" value="UBIQUITIN CARBOXYL-TERMINAL HYDROLASE 2-RELATED"/>
    <property type="match status" value="1"/>
</dbReference>
<evidence type="ECO:0000256" key="7">
    <source>
        <dbReference type="SAM" id="MobiDB-lite"/>
    </source>
</evidence>
<dbReference type="STRING" id="1314674.A0A0D7BSK9"/>
<evidence type="ECO:0000256" key="2">
    <source>
        <dbReference type="ARBA" id="ARBA00012759"/>
    </source>
</evidence>
<reference evidence="9 10" key="1">
    <citation type="journal article" date="2015" name="Fungal Genet. Biol.">
        <title>Evolution of novel wood decay mechanisms in Agaricales revealed by the genome sequences of Fistulina hepatica and Cylindrobasidium torrendii.</title>
        <authorList>
            <person name="Floudas D."/>
            <person name="Held B.W."/>
            <person name="Riley R."/>
            <person name="Nagy L.G."/>
            <person name="Koehler G."/>
            <person name="Ransdell A.S."/>
            <person name="Younus H."/>
            <person name="Chow J."/>
            <person name="Chiniquy J."/>
            <person name="Lipzen A."/>
            <person name="Tritt A."/>
            <person name="Sun H."/>
            <person name="Haridas S."/>
            <person name="LaButti K."/>
            <person name="Ohm R.A."/>
            <person name="Kues U."/>
            <person name="Blanchette R.A."/>
            <person name="Grigoriev I.V."/>
            <person name="Minto R.E."/>
            <person name="Hibbett D.S."/>
        </authorList>
    </citation>
    <scope>NUCLEOTIDE SEQUENCE [LARGE SCALE GENOMIC DNA]</scope>
    <source>
        <strain evidence="9 10">FP15055 ss-10</strain>
    </source>
</reference>
<dbReference type="PROSITE" id="PS50235">
    <property type="entry name" value="USP_3"/>
    <property type="match status" value="1"/>
</dbReference>
<organism evidence="9 10">
    <name type="scientific">Cylindrobasidium torrendii FP15055 ss-10</name>
    <dbReference type="NCBI Taxonomy" id="1314674"/>
    <lineage>
        <taxon>Eukaryota</taxon>
        <taxon>Fungi</taxon>
        <taxon>Dikarya</taxon>
        <taxon>Basidiomycota</taxon>
        <taxon>Agaricomycotina</taxon>
        <taxon>Agaricomycetes</taxon>
        <taxon>Agaricomycetidae</taxon>
        <taxon>Agaricales</taxon>
        <taxon>Marasmiineae</taxon>
        <taxon>Physalacriaceae</taxon>
        <taxon>Cylindrobasidium</taxon>
    </lineage>
</organism>
<dbReference type="Pfam" id="PF00443">
    <property type="entry name" value="UCH"/>
    <property type="match status" value="1"/>
</dbReference>
<dbReference type="GO" id="GO:0070628">
    <property type="term" value="F:proteasome binding"/>
    <property type="evidence" value="ECO:0007669"/>
    <property type="project" value="TreeGrafter"/>
</dbReference>
<dbReference type="OrthoDB" id="2420415at2759"/>
<feature type="compositionally biased region" description="Pro residues" evidence="7">
    <location>
        <begin position="19"/>
        <end position="28"/>
    </location>
</feature>
<feature type="region of interest" description="Disordered" evidence="7">
    <location>
        <begin position="228"/>
        <end position="277"/>
    </location>
</feature>
<dbReference type="GO" id="GO:0016579">
    <property type="term" value="P:protein deubiquitination"/>
    <property type="evidence" value="ECO:0007669"/>
    <property type="project" value="InterPro"/>
</dbReference>
<dbReference type="Proteomes" id="UP000054007">
    <property type="component" value="Unassembled WGS sequence"/>
</dbReference>
<dbReference type="InterPro" id="IPR028889">
    <property type="entry name" value="USP"/>
</dbReference>
<feature type="region of interest" description="Disordered" evidence="7">
    <location>
        <begin position="927"/>
        <end position="1040"/>
    </location>
</feature>
<dbReference type="PROSITE" id="PS00973">
    <property type="entry name" value="USP_2"/>
    <property type="match status" value="1"/>
</dbReference>
<dbReference type="GO" id="GO:0043161">
    <property type="term" value="P:proteasome-mediated ubiquitin-dependent protein catabolic process"/>
    <property type="evidence" value="ECO:0007669"/>
    <property type="project" value="InterPro"/>
</dbReference>
<feature type="domain" description="USP" evidence="8">
    <location>
        <begin position="823"/>
        <end position="1365"/>
    </location>
</feature>
<dbReference type="InterPro" id="IPR025305">
    <property type="entry name" value="UCH_repeat_domain"/>
</dbReference>
<dbReference type="InterPro" id="IPR038765">
    <property type="entry name" value="Papain-like_cys_pep_sf"/>
</dbReference>
<dbReference type="InterPro" id="IPR044635">
    <property type="entry name" value="UBP14-like"/>
</dbReference>
<evidence type="ECO:0000259" key="8">
    <source>
        <dbReference type="PROSITE" id="PS50235"/>
    </source>
</evidence>
<gene>
    <name evidence="9" type="ORF">CYLTODRAFT_485543</name>
</gene>
<evidence type="ECO:0000256" key="5">
    <source>
        <dbReference type="ARBA" id="ARBA00022801"/>
    </source>
</evidence>
<evidence type="ECO:0000256" key="1">
    <source>
        <dbReference type="ARBA" id="ARBA00000707"/>
    </source>
</evidence>
<name>A0A0D7BSK9_9AGAR</name>
<dbReference type="GO" id="GO:0004843">
    <property type="term" value="F:cysteine-type deubiquitinase activity"/>
    <property type="evidence" value="ECO:0007669"/>
    <property type="project" value="UniProtKB-EC"/>
</dbReference>
<keyword evidence="4" id="KW-0833">Ubl conjugation pathway</keyword>
<feature type="compositionally biased region" description="Low complexity" evidence="7">
    <location>
        <begin position="230"/>
        <end position="264"/>
    </location>
</feature>
<dbReference type="Gene3D" id="3.90.70.10">
    <property type="entry name" value="Cysteine proteinases"/>
    <property type="match status" value="2"/>
</dbReference>
<dbReference type="CDD" id="cd02666">
    <property type="entry name" value="Peptidase_C19J"/>
    <property type="match status" value="1"/>
</dbReference>
<accession>A0A0D7BSK9</accession>
<dbReference type="Pfam" id="PF13446">
    <property type="entry name" value="RPT"/>
    <property type="match status" value="2"/>
</dbReference>
<dbReference type="PROSITE" id="PS00972">
    <property type="entry name" value="USP_1"/>
    <property type="match status" value="1"/>
</dbReference>
<evidence type="ECO:0000313" key="10">
    <source>
        <dbReference type="Proteomes" id="UP000054007"/>
    </source>
</evidence>
<keyword evidence="5" id="KW-0378">Hydrolase</keyword>
<keyword evidence="10" id="KW-1185">Reference proteome</keyword>